<comment type="function">
    <text evidence="3">Involved in the assembly of C/D box small nucleolar ribonucleoprotein (snoRNP) particles. Recruits the SWI/SNF complex to the core promoter of rRNA genes and enhances pre-rRNA transcription. Mediates interaction of TELO2 with the R2TP complex which is necessary for the stability of MTOR and SMG1. Positively regulates the assembly and activity of the mTORC1 complex.</text>
</comment>
<gene>
    <name evidence="6" type="ORF">Cfor_08103</name>
</gene>
<evidence type="ECO:0000256" key="3">
    <source>
        <dbReference type="ARBA" id="ARBA00046233"/>
    </source>
</evidence>
<feature type="domain" description="PIH1D1/2/3 CS-like" evidence="5">
    <location>
        <begin position="216"/>
        <end position="298"/>
    </location>
</feature>
<evidence type="ECO:0000313" key="6">
    <source>
        <dbReference type="EMBL" id="GFG30476.1"/>
    </source>
</evidence>
<proteinExistence type="inferred from homology"/>
<dbReference type="GO" id="GO:0005737">
    <property type="term" value="C:cytoplasm"/>
    <property type="evidence" value="ECO:0007669"/>
    <property type="project" value="TreeGrafter"/>
</dbReference>
<dbReference type="AlphaFoldDB" id="A0A6L2PDI5"/>
<evidence type="ECO:0000256" key="2">
    <source>
        <dbReference type="ARBA" id="ARBA00040540"/>
    </source>
</evidence>
<dbReference type="InterPro" id="IPR050734">
    <property type="entry name" value="PIH1/Kintoun_subfamily"/>
</dbReference>
<dbReference type="Pfam" id="PF08190">
    <property type="entry name" value="PIH1"/>
    <property type="match status" value="1"/>
</dbReference>
<dbReference type="PANTHER" id="PTHR22997:SF0">
    <property type="entry name" value="PIH1 DOMAIN-CONTAINING PROTEIN 1"/>
    <property type="match status" value="1"/>
</dbReference>
<dbReference type="GO" id="GO:0006364">
    <property type="term" value="P:rRNA processing"/>
    <property type="evidence" value="ECO:0007669"/>
    <property type="project" value="TreeGrafter"/>
</dbReference>
<feature type="domain" description="PIH1 N-terminal" evidence="4">
    <location>
        <begin position="39"/>
        <end position="187"/>
    </location>
</feature>
<keyword evidence="7" id="KW-1185">Reference proteome</keyword>
<comment type="caution">
    <text evidence="6">The sequence shown here is derived from an EMBL/GenBank/DDBJ whole genome shotgun (WGS) entry which is preliminary data.</text>
</comment>
<evidence type="ECO:0000259" key="4">
    <source>
        <dbReference type="Pfam" id="PF08190"/>
    </source>
</evidence>
<dbReference type="EMBL" id="BLKM01000227">
    <property type="protein sequence ID" value="GFG30476.1"/>
    <property type="molecule type" value="Genomic_DNA"/>
</dbReference>
<organism evidence="6 7">
    <name type="scientific">Coptotermes formosanus</name>
    <name type="common">Formosan subterranean termite</name>
    <dbReference type="NCBI Taxonomy" id="36987"/>
    <lineage>
        <taxon>Eukaryota</taxon>
        <taxon>Metazoa</taxon>
        <taxon>Ecdysozoa</taxon>
        <taxon>Arthropoda</taxon>
        <taxon>Hexapoda</taxon>
        <taxon>Insecta</taxon>
        <taxon>Pterygota</taxon>
        <taxon>Neoptera</taxon>
        <taxon>Polyneoptera</taxon>
        <taxon>Dictyoptera</taxon>
        <taxon>Blattodea</taxon>
        <taxon>Blattoidea</taxon>
        <taxon>Termitoidae</taxon>
        <taxon>Rhinotermitidae</taxon>
        <taxon>Coptotermes</taxon>
    </lineage>
</organism>
<protein>
    <recommendedName>
        <fullName evidence="2">PIH1 domain-containing protein 1</fullName>
    </recommendedName>
</protein>
<dbReference type="Proteomes" id="UP000502823">
    <property type="component" value="Unassembled WGS sequence"/>
</dbReference>
<dbReference type="InterPro" id="IPR012981">
    <property type="entry name" value="PIH1_N"/>
</dbReference>
<dbReference type="GO" id="GO:0097255">
    <property type="term" value="C:R2TP complex"/>
    <property type="evidence" value="ECO:0007669"/>
    <property type="project" value="TreeGrafter"/>
</dbReference>
<dbReference type="OrthoDB" id="5135119at2759"/>
<dbReference type="InParanoid" id="A0A6L2PDI5"/>
<accession>A0A6L2PDI5</accession>
<dbReference type="GO" id="GO:1990904">
    <property type="term" value="C:ribonucleoprotein complex"/>
    <property type="evidence" value="ECO:0007669"/>
    <property type="project" value="TreeGrafter"/>
</dbReference>
<evidence type="ECO:0000256" key="1">
    <source>
        <dbReference type="ARBA" id="ARBA00008511"/>
    </source>
</evidence>
<sequence>MSTKKSNVLLEVDRSIIENNLLIQENQNDGLEELFPRRTSQQTDHPWKLVKPAPGMCVKTHTESGDKVFINVCHTPEVPAPEDISEAALVEIWTSEDHSSFRVPISIGEGHAETDKAGNPTVAYDVAINREFYKKTENSKVFLTFLLTVVMEGLKDKYSLHLQTEDYVILKNRKVMGDLLPHRIRQGGQRKPAGPLIQEMTPPISVSSCEPQYRICQEPPQAELPDYLLAEFFMKDLTSSHGLTLDVGEDRIVLDSPGLVGQRAYKLDVFIPYSVDQDRCSASFNTDTKILTLKMPVIATN</sequence>
<evidence type="ECO:0000259" key="5">
    <source>
        <dbReference type="Pfam" id="PF18201"/>
    </source>
</evidence>
<dbReference type="PANTHER" id="PTHR22997">
    <property type="entry name" value="PIH1 DOMAIN-CONTAINING PROTEIN 1"/>
    <property type="match status" value="1"/>
</dbReference>
<dbReference type="Pfam" id="PF18201">
    <property type="entry name" value="PIH1_CS"/>
    <property type="match status" value="1"/>
</dbReference>
<comment type="similarity">
    <text evidence="1">Belongs to the PIH1 family.</text>
</comment>
<reference evidence="7" key="1">
    <citation type="submission" date="2020-01" db="EMBL/GenBank/DDBJ databases">
        <title>Draft genome sequence of the Termite Coptotermes fromosanus.</title>
        <authorList>
            <person name="Itakura S."/>
            <person name="Yosikawa Y."/>
            <person name="Umezawa K."/>
        </authorList>
    </citation>
    <scope>NUCLEOTIDE SEQUENCE [LARGE SCALE GENOMIC DNA]</scope>
</reference>
<name>A0A6L2PDI5_COPFO</name>
<dbReference type="GO" id="GO:0000492">
    <property type="term" value="P:box C/D snoRNP assembly"/>
    <property type="evidence" value="ECO:0007669"/>
    <property type="project" value="TreeGrafter"/>
</dbReference>
<dbReference type="InterPro" id="IPR041442">
    <property type="entry name" value="PIH1D1/2/3_CS-like"/>
</dbReference>
<evidence type="ECO:0000313" key="7">
    <source>
        <dbReference type="Proteomes" id="UP000502823"/>
    </source>
</evidence>